<dbReference type="InterPro" id="IPR036390">
    <property type="entry name" value="WH_DNA-bd_sf"/>
</dbReference>
<dbReference type="RefSeq" id="WP_149616028.1">
    <property type="nucleotide sequence ID" value="NZ_CAWQAO010000005.1"/>
</dbReference>
<dbReference type="Gene3D" id="1.10.10.10">
    <property type="entry name" value="Winged helix-like DNA-binding domain superfamily/Winged helix DNA-binding domain"/>
    <property type="match status" value="1"/>
</dbReference>
<protein>
    <submittedName>
        <fullName evidence="1">Replication initiation protein</fullName>
    </submittedName>
</protein>
<name>A0A5B0X852_9GAMM</name>
<dbReference type="EMBL" id="VTUW01000002">
    <property type="protein sequence ID" value="KAA1195496.1"/>
    <property type="molecule type" value="Genomic_DNA"/>
</dbReference>
<dbReference type="AlphaFoldDB" id="A0A5B0X852"/>
<comment type="caution">
    <text evidence="1">The sequence shown here is derived from an EMBL/GenBank/DDBJ whole genome shotgun (WGS) entry which is preliminary data.</text>
</comment>
<accession>A0A5B0X852</accession>
<organism evidence="1 2">
    <name type="scientific">Photorhabdus heterorhabditis</name>
    <dbReference type="NCBI Taxonomy" id="880156"/>
    <lineage>
        <taxon>Bacteria</taxon>
        <taxon>Pseudomonadati</taxon>
        <taxon>Pseudomonadota</taxon>
        <taxon>Gammaproteobacteria</taxon>
        <taxon>Enterobacterales</taxon>
        <taxon>Morganellaceae</taxon>
        <taxon>Photorhabdus</taxon>
    </lineage>
</organism>
<dbReference type="InterPro" id="IPR036388">
    <property type="entry name" value="WH-like_DNA-bd_sf"/>
</dbReference>
<sequence length="84" mass="10064">MLPGTRSLAVAIHLEIYWVYKLLMKFKKTGDRLVSLNDFKTMLGIKDKHLQFRDLNKLLLKPDIKELNQKNKNRDLNHHFYIQL</sequence>
<evidence type="ECO:0000313" key="2">
    <source>
        <dbReference type="Proteomes" id="UP000322184"/>
    </source>
</evidence>
<dbReference type="Pfam" id="PF21205">
    <property type="entry name" value="Rep3_C"/>
    <property type="match status" value="1"/>
</dbReference>
<dbReference type="SUPFAM" id="SSF46785">
    <property type="entry name" value="Winged helix' DNA-binding domain"/>
    <property type="match status" value="1"/>
</dbReference>
<reference evidence="1 2" key="1">
    <citation type="submission" date="2019-09" db="EMBL/GenBank/DDBJ databases">
        <title>Whole genome sequence of Photorhabdus heterorhabditis strain ETL (Enterobacteriales: Enterobacteriaceae) a bacterial symbiont of Heterorhabditis zealandica strain ETL (Rhabditida: Heterorhabditidae).</title>
        <authorList>
            <person name="Lulamba T.E."/>
            <person name="Serepa-Dlamini M.H."/>
        </authorList>
    </citation>
    <scope>NUCLEOTIDE SEQUENCE [LARGE SCALE GENOMIC DNA]</scope>
    <source>
        <strain evidence="1 2">ETL</strain>
    </source>
</reference>
<proteinExistence type="predicted"/>
<gene>
    <name evidence="1" type="ORF">F0L16_02090</name>
</gene>
<evidence type="ECO:0000313" key="1">
    <source>
        <dbReference type="EMBL" id="KAA1195496.1"/>
    </source>
</evidence>
<dbReference type="Proteomes" id="UP000322184">
    <property type="component" value="Unassembled WGS sequence"/>
</dbReference>